<sequence>MEIKMPRRVCAEPLRRGWILRGAFGCVRSPPLDHGKERAEEEKVLARLSLIVQQRVSWSKMDCYRLRPQGLGLSKEKHPSKASVPRLKKLTQYHRGPGEMGSPRSDGIPS</sequence>
<evidence type="ECO:0000313" key="2">
    <source>
        <dbReference type="Proteomes" id="UP001234297"/>
    </source>
</evidence>
<dbReference type="Proteomes" id="UP001234297">
    <property type="component" value="Chromosome 4"/>
</dbReference>
<organism evidence="1 2">
    <name type="scientific">Persea americana</name>
    <name type="common">Avocado</name>
    <dbReference type="NCBI Taxonomy" id="3435"/>
    <lineage>
        <taxon>Eukaryota</taxon>
        <taxon>Viridiplantae</taxon>
        <taxon>Streptophyta</taxon>
        <taxon>Embryophyta</taxon>
        <taxon>Tracheophyta</taxon>
        <taxon>Spermatophyta</taxon>
        <taxon>Magnoliopsida</taxon>
        <taxon>Magnoliidae</taxon>
        <taxon>Laurales</taxon>
        <taxon>Lauraceae</taxon>
        <taxon>Persea</taxon>
    </lineage>
</organism>
<gene>
    <name evidence="1" type="ORF">MRB53_014123</name>
</gene>
<proteinExistence type="predicted"/>
<accession>A0ACC2KA13</accession>
<name>A0ACC2KA13_PERAE</name>
<keyword evidence="2" id="KW-1185">Reference proteome</keyword>
<comment type="caution">
    <text evidence="1">The sequence shown here is derived from an EMBL/GenBank/DDBJ whole genome shotgun (WGS) entry which is preliminary data.</text>
</comment>
<reference evidence="1 2" key="1">
    <citation type="journal article" date="2022" name="Hortic Res">
        <title>A haplotype resolved chromosomal level avocado genome allows analysis of novel avocado genes.</title>
        <authorList>
            <person name="Nath O."/>
            <person name="Fletcher S.J."/>
            <person name="Hayward A."/>
            <person name="Shaw L.M."/>
            <person name="Masouleh A.K."/>
            <person name="Furtado A."/>
            <person name="Henry R.J."/>
            <person name="Mitter N."/>
        </authorList>
    </citation>
    <scope>NUCLEOTIDE SEQUENCE [LARGE SCALE GENOMIC DNA]</scope>
    <source>
        <strain evidence="2">cv. Hass</strain>
    </source>
</reference>
<evidence type="ECO:0000313" key="1">
    <source>
        <dbReference type="EMBL" id="KAJ8617937.1"/>
    </source>
</evidence>
<protein>
    <submittedName>
        <fullName evidence="1">Uncharacterized protein</fullName>
    </submittedName>
</protein>
<dbReference type="EMBL" id="CM056812">
    <property type="protein sequence ID" value="KAJ8617937.1"/>
    <property type="molecule type" value="Genomic_DNA"/>
</dbReference>